<evidence type="ECO:0000313" key="2">
    <source>
        <dbReference type="EMBL" id="GHI58630.1"/>
    </source>
</evidence>
<keyword evidence="3" id="KW-1185">Reference proteome</keyword>
<comment type="caution">
    <text evidence="2">The sequence shown here is derived from an EMBL/GenBank/DDBJ whole genome shotgun (WGS) entry which is preliminary data.</text>
</comment>
<accession>A0ABQ3RRZ9</accession>
<dbReference type="EMBL" id="BNEB01000001">
    <property type="protein sequence ID" value="GHI58630.1"/>
    <property type="molecule type" value="Genomic_DNA"/>
</dbReference>
<gene>
    <name evidence="2" type="ORF">Saso_02800</name>
</gene>
<dbReference type="Proteomes" id="UP000649259">
    <property type="component" value="Unassembled WGS sequence"/>
</dbReference>
<evidence type="ECO:0000313" key="3">
    <source>
        <dbReference type="Proteomes" id="UP000649259"/>
    </source>
</evidence>
<feature type="region of interest" description="Disordered" evidence="1">
    <location>
        <begin position="1"/>
        <end position="54"/>
    </location>
</feature>
<name>A0ABQ3RRZ9_9ACTN</name>
<protein>
    <recommendedName>
        <fullName evidence="4">FXSXX-COOH protein</fullName>
    </recommendedName>
</protein>
<reference evidence="3" key="1">
    <citation type="submission" date="2023-07" db="EMBL/GenBank/DDBJ databases">
        <title>Whole genome shotgun sequence of Streptomyces cacaoi subsp. asoensis NBRC 13813.</title>
        <authorList>
            <person name="Komaki H."/>
            <person name="Tamura T."/>
        </authorList>
    </citation>
    <scope>NUCLEOTIDE SEQUENCE [LARGE SCALE GENOMIC DNA]</scope>
    <source>
        <strain evidence="3">NBRC 13813</strain>
    </source>
</reference>
<evidence type="ECO:0008006" key="4">
    <source>
        <dbReference type="Google" id="ProtNLM"/>
    </source>
</evidence>
<sequence>MTRTRRGCTRRQTSSTPSRDAAQASPTIAETKAAAATVTSGSITPPDTSVGFGTIADTHEKDETITANSHEAVFRSFSKQKRSY</sequence>
<evidence type="ECO:0000256" key="1">
    <source>
        <dbReference type="SAM" id="MobiDB-lite"/>
    </source>
</evidence>
<organism evidence="2 3">
    <name type="scientific">Streptomyces asoensis</name>
    <dbReference type="NCBI Taxonomy" id="249586"/>
    <lineage>
        <taxon>Bacteria</taxon>
        <taxon>Bacillati</taxon>
        <taxon>Actinomycetota</taxon>
        <taxon>Actinomycetes</taxon>
        <taxon>Kitasatosporales</taxon>
        <taxon>Streptomycetaceae</taxon>
        <taxon>Streptomyces</taxon>
    </lineage>
</organism>
<feature type="compositionally biased region" description="Polar residues" evidence="1">
    <location>
        <begin position="37"/>
        <end position="47"/>
    </location>
</feature>
<proteinExistence type="predicted"/>